<dbReference type="SUPFAM" id="SSF52047">
    <property type="entry name" value="RNI-like"/>
    <property type="match status" value="1"/>
</dbReference>
<reference evidence="1" key="1">
    <citation type="submission" date="2022-07" db="EMBL/GenBank/DDBJ databases">
        <title>Genome Sequence of Agrocybe chaxingu.</title>
        <authorList>
            <person name="Buettner E."/>
        </authorList>
    </citation>
    <scope>NUCLEOTIDE SEQUENCE</scope>
    <source>
        <strain evidence="1">MP-N11</strain>
    </source>
</reference>
<dbReference type="AlphaFoldDB" id="A0A9W8K3N6"/>
<evidence type="ECO:0000313" key="2">
    <source>
        <dbReference type="Proteomes" id="UP001148786"/>
    </source>
</evidence>
<gene>
    <name evidence="1" type="ORF">NLJ89_g4652</name>
</gene>
<protein>
    <recommendedName>
        <fullName evidence="3">F-box domain-containing protein</fullName>
    </recommendedName>
</protein>
<dbReference type="Gene3D" id="3.80.10.10">
    <property type="entry name" value="Ribonuclease Inhibitor"/>
    <property type="match status" value="1"/>
</dbReference>
<dbReference type="Proteomes" id="UP001148786">
    <property type="component" value="Unassembled WGS sequence"/>
</dbReference>
<dbReference type="EMBL" id="JANKHO010000396">
    <property type="protein sequence ID" value="KAJ3510467.1"/>
    <property type="molecule type" value="Genomic_DNA"/>
</dbReference>
<dbReference type="InterPro" id="IPR032675">
    <property type="entry name" value="LRR_dom_sf"/>
</dbReference>
<organism evidence="1 2">
    <name type="scientific">Agrocybe chaxingu</name>
    <dbReference type="NCBI Taxonomy" id="84603"/>
    <lineage>
        <taxon>Eukaryota</taxon>
        <taxon>Fungi</taxon>
        <taxon>Dikarya</taxon>
        <taxon>Basidiomycota</taxon>
        <taxon>Agaricomycotina</taxon>
        <taxon>Agaricomycetes</taxon>
        <taxon>Agaricomycetidae</taxon>
        <taxon>Agaricales</taxon>
        <taxon>Agaricineae</taxon>
        <taxon>Strophariaceae</taxon>
        <taxon>Agrocybe</taxon>
    </lineage>
</organism>
<evidence type="ECO:0008006" key="3">
    <source>
        <dbReference type="Google" id="ProtNLM"/>
    </source>
</evidence>
<sequence length="518" mass="58421">MSAETDARAVVLQNVDLLSIVFDYLSAERTKSDQDALETRKGLRSTALVCKDFVEPALDCLWHTLPSLMPLLKLLPSFGLIDGAYMLEDMEEGDWERYDNHARRVRILDLKPDQVSLSPFVYPRIMRHRKGPLLPALRELRIPDNTSIDLTLAFIVTTPDLKIIEIKGSAMKDAKFSYPFLASLSSEHPRLEHLIIDGDRAINLKPILKLTHLRTLELCLPNMHLSTSFMEELGNMKSLLSFTLHAGVQTLVSIPEPVRREPLPRLPPITTRKFKQLKHLHVLGTISCIARVMEYMNPTSLLSFSLTESRDSSGNLLRPFWTQCFDRLASSENLASITINHCSQGKKEDYLSASSLEPLFDLSGMQHLMIHGDSFTATDSELLALACAFPRLKTLALPSGWHTSAPTPKSLCHLALSCPELEELRICLNVDQNLANTVKSMTDDIEEMPLKHKHSLRRLYINSSLGSLSNSQSIVFARLVDTAFPVLEALREYSDKVGTWSFVWELVVAFQDVRWSCQ</sequence>
<comment type="caution">
    <text evidence="1">The sequence shown here is derived from an EMBL/GenBank/DDBJ whole genome shotgun (WGS) entry which is preliminary data.</text>
</comment>
<dbReference type="OrthoDB" id="3543113at2759"/>
<name>A0A9W8K3N6_9AGAR</name>
<proteinExistence type="predicted"/>
<keyword evidence="2" id="KW-1185">Reference proteome</keyword>
<accession>A0A9W8K3N6</accession>
<evidence type="ECO:0000313" key="1">
    <source>
        <dbReference type="EMBL" id="KAJ3510467.1"/>
    </source>
</evidence>